<keyword evidence="3" id="KW-1185">Reference proteome</keyword>
<dbReference type="PANTHER" id="PTHR37936">
    <property type="entry name" value="TRANSPOSASE INSC FOR INSERTION ELEMENT IS2A-RELATED"/>
    <property type="match status" value="1"/>
</dbReference>
<evidence type="ECO:0000313" key="3">
    <source>
        <dbReference type="Proteomes" id="UP000272706"/>
    </source>
</evidence>
<dbReference type="Pfam" id="PF01527">
    <property type="entry name" value="HTH_Tnp_1"/>
    <property type="match status" value="1"/>
</dbReference>
<proteinExistence type="predicted"/>
<sequence>MSDSMSHHRTFEILTAEPVPSRRKPRHRSDEEKARLVAEAFSPGGSVSAVARSEGLDPSQLYAWRRKALSSGMVAPLTEAASKPAKFTRFEAVGSDTVEIVIGDAVVRAGGDVDPDRLARIIRAVRKA</sequence>
<dbReference type="RefSeq" id="WP_120019440.1">
    <property type="nucleotide sequence ID" value="NZ_QZWZ01000137.1"/>
</dbReference>
<gene>
    <name evidence="2" type="ORF">D3227_40125</name>
</gene>
<dbReference type="GO" id="GO:0043565">
    <property type="term" value="F:sequence-specific DNA binding"/>
    <property type="evidence" value="ECO:0007669"/>
    <property type="project" value="InterPro"/>
</dbReference>
<comment type="caution">
    <text evidence="2">The sequence shown here is derived from an EMBL/GenBank/DDBJ whole genome shotgun (WGS) entry which is preliminary data.</text>
</comment>
<dbReference type="PANTHER" id="PTHR37936:SF3">
    <property type="entry name" value="TRANSPOSASE INSC FOR INSERTION ELEMENT IS2A-RELATED"/>
    <property type="match status" value="1"/>
</dbReference>
<dbReference type="Proteomes" id="UP000272706">
    <property type="component" value="Unassembled WGS sequence"/>
</dbReference>
<dbReference type="AlphaFoldDB" id="A0A3A5JP30"/>
<dbReference type="GO" id="GO:0006313">
    <property type="term" value="P:DNA transposition"/>
    <property type="evidence" value="ECO:0007669"/>
    <property type="project" value="InterPro"/>
</dbReference>
<feature type="region of interest" description="Disordered" evidence="1">
    <location>
        <begin position="1"/>
        <end position="31"/>
    </location>
</feature>
<dbReference type="GO" id="GO:0004803">
    <property type="term" value="F:transposase activity"/>
    <property type="evidence" value="ECO:0007669"/>
    <property type="project" value="InterPro"/>
</dbReference>
<dbReference type="OrthoDB" id="9800877at2"/>
<name>A0A3A5JP30_9HYPH</name>
<evidence type="ECO:0000256" key="1">
    <source>
        <dbReference type="SAM" id="MobiDB-lite"/>
    </source>
</evidence>
<reference evidence="2 3" key="1">
    <citation type="submission" date="2018-09" db="EMBL/GenBank/DDBJ databases">
        <title>Mesorhizobium carmichaelinearum sp. nov. isolated from Carmichaelinea spp. root nodules in New Zealand.</title>
        <authorList>
            <person name="De Meyer S.E."/>
        </authorList>
    </citation>
    <scope>NUCLEOTIDE SEQUENCE [LARGE SCALE GENOMIC DNA]</scope>
    <source>
        <strain evidence="2 3">ICMP19557</strain>
    </source>
</reference>
<dbReference type="SUPFAM" id="SSF48295">
    <property type="entry name" value="TrpR-like"/>
    <property type="match status" value="1"/>
</dbReference>
<evidence type="ECO:0000313" key="2">
    <source>
        <dbReference type="EMBL" id="RJT20329.1"/>
    </source>
</evidence>
<dbReference type="EMBL" id="QZWZ01000137">
    <property type="protein sequence ID" value="RJT20329.1"/>
    <property type="molecule type" value="Genomic_DNA"/>
</dbReference>
<dbReference type="InterPro" id="IPR002514">
    <property type="entry name" value="Transposase_8"/>
</dbReference>
<feature type="compositionally biased region" description="Basic and acidic residues" evidence="1">
    <location>
        <begin position="1"/>
        <end position="11"/>
    </location>
</feature>
<protein>
    <submittedName>
        <fullName evidence="2">Transposase</fullName>
    </submittedName>
</protein>
<accession>A0A3A5JP30</accession>
<organism evidence="2 3">
    <name type="scientific">Mesorhizobium waimense</name>
    <dbReference type="NCBI Taxonomy" id="1300307"/>
    <lineage>
        <taxon>Bacteria</taxon>
        <taxon>Pseudomonadati</taxon>
        <taxon>Pseudomonadota</taxon>
        <taxon>Alphaproteobacteria</taxon>
        <taxon>Hyphomicrobiales</taxon>
        <taxon>Phyllobacteriaceae</taxon>
        <taxon>Mesorhizobium</taxon>
    </lineage>
</organism>
<dbReference type="InterPro" id="IPR010921">
    <property type="entry name" value="Trp_repressor/repl_initiator"/>
</dbReference>